<accession>A0A1D8IQ28</accession>
<dbReference type="SUPFAM" id="SSF52540">
    <property type="entry name" value="P-loop containing nucleoside triphosphate hydrolases"/>
    <property type="match status" value="1"/>
</dbReference>
<name>A0A1D8IQ28_9GAMM</name>
<organism evidence="1 2">
    <name type="scientific">Acidihalobacter yilgarnensis</name>
    <dbReference type="NCBI Taxonomy" id="2819280"/>
    <lineage>
        <taxon>Bacteria</taxon>
        <taxon>Pseudomonadati</taxon>
        <taxon>Pseudomonadota</taxon>
        <taxon>Gammaproteobacteria</taxon>
        <taxon>Chromatiales</taxon>
        <taxon>Ectothiorhodospiraceae</taxon>
        <taxon>Acidihalobacter</taxon>
    </lineage>
</organism>
<evidence type="ECO:0000313" key="1">
    <source>
        <dbReference type="EMBL" id="AOU98525.1"/>
    </source>
</evidence>
<dbReference type="Proteomes" id="UP000095401">
    <property type="component" value="Chromosome"/>
</dbReference>
<keyword evidence="2" id="KW-1185">Reference proteome</keyword>
<evidence type="ECO:0008006" key="3">
    <source>
        <dbReference type="Google" id="ProtNLM"/>
    </source>
</evidence>
<protein>
    <recommendedName>
        <fullName evidence="3">Sulfotransferase</fullName>
    </recommendedName>
</protein>
<dbReference type="Gene3D" id="3.40.50.300">
    <property type="entry name" value="P-loop containing nucleotide triphosphate hydrolases"/>
    <property type="match status" value="1"/>
</dbReference>
<dbReference type="AlphaFoldDB" id="A0A1D8IQ28"/>
<gene>
    <name evidence="1" type="ORF">BI364_11670</name>
</gene>
<dbReference type="InterPro" id="IPR027417">
    <property type="entry name" value="P-loop_NTPase"/>
</dbReference>
<sequence length="202" mass="22082">MGKILDSHPQTLDRHEPDSVRRLSMPLFPALADADVDSAEIHPLFTDMPNMRKSKIVGKMPLVPKDYRFAPAFALKRAGILGAKFVGRVSSGFPVPFLPRAERRGHGRIVWTSAESLGRWGILLDVLKDAVAIHLLRHPCDHIASVLRGEAARTLVDNRPSSDDYGLLEMLLATGPARRRHGLSLVAQSPLGEKGFAADVTG</sequence>
<reference evidence="2" key="1">
    <citation type="submission" date="2016-09" db="EMBL/GenBank/DDBJ databases">
        <title>Acidihalobacter prosperus F5.</title>
        <authorList>
            <person name="Khaleque H.N."/>
            <person name="Ramsay J.P."/>
            <person name="Kaksonen A.H."/>
            <person name="Boxall N.J."/>
            <person name="Watkin E.L.J."/>
        </authorList>
    </citation>
    <scope>NUCLEOTIDE SEQUENCE [LARGE SCALE GENOMIC DNA]</scope>
    <source>
        <strain evidence="2">F5</strain>
    </source>
</reference>
<proteinExistence type="predicted"/>
<dbReference type="EMBL" id="CP017415">
    <property type="protein sequence ID" value="AOU98525.1"/>
    <property type="molecule type" value="Genomic_DNA"/>
</dbReference>
<dbReference type="KEGG" id="aprs:BI364_11670"/>
<evidence type="ECO:0000313" key="2">
    <source>
        <dbReference type="Proteomes" id="UP000095401"/>
    </source>
</evidence>